<gene>
    <name evidence="1" type="ordered locus">Tpen_1130</name>
</gene>
<dbReference type="EnsemblBacteria" id="ABL78528">
    <property type="protein sequence ID" value="ABL78528"/>
    <property type="gene ID" value="Tpen_1130"/>
</dbReference>
<dbReference type="SUPFAM" id="SSF52540">
    <property type="entry name" value="P-loop containing nucleoside triphosphate hydrolases"/>
    <property type="match status" value="1"/>
</dbReference>
<proteinExistence type="predicted"/>
<keyword evidence="2" id="KW-1185">Reference proteome</keyword>
<dbReference type="Proteomes" id="UP000000641">
    <property type="component" value="Chromosome"/>
</dbReference>
<dbReference type="eggNOG" id="arCOG03166">
    <property type="taxonomic scope" value="Archaea"/>
</dbReference>
<evidence type="ECO:0000313" key="2">
    <source>
        <dbReference type="Proteomes" id="UP000000641"/>
    </source>
</evidence>
<dbReference type="EMBL" id="CP000505">
    <property type="protein sequence ID" value="ABL78528.1"/>
    <property type="molecule type" value="Genomic_DNA"/>
</dbReference>
<organism evidence="1 2">
    <name type="scientific">Thermofilum pendens (strain DSM 2475 / Hrk 5)</name>
    <dbReference type="NCBI Taxonomy" id="368408"/>
    <lineage>
        <taxon>Archaea</taxon>
        <taxon>Thermoproteota</taxon>
        <taxon>Thermoprotei</taxon>
        <taxon>Thermofilales</taxon>
        <taxon>Thermofilaceae</taxon>
        <taxon>Thermofilum</taxon>
    </lineage>
</organism>
<accession>A1RZ98</accession>
<evidence type="ECO:0000313" key="1">
    <source>
        <dbReference type="EMBL" id="ABL78528.1"/>
    </source>
</evidence>
<dbReference type="OrthoDB" id="27974at2157"/>
<dbReference type="HOGENOM" id="CLU_671970_0_0_2"/>
<name>A1RZ98_THEPD</name>
<sequence length="421" mass="48744">MVSLTVVSIVRHSDLARWKSTGAWVLVYGRRKVGKSYFIRNFTKWDSYYFVGREGEIFVDSERISYEAFRRELAEKLKHNETVVVDEFQRLPSEFSDMLHSLGTRGRLVAVSSTLWLSREILSGRSPLLGMMTEFKMGLVDEADILVNLSSYVSDPKRLVEVSVLLREPWLTPVWERASNFERGVVQTLRYTVPALVGEVFREEERFLSRVYEGVLKAVASGKSVSSEIAAYLYSNRLMAAQDPSLVHPYLRVLERIGILEKVKFYGKNRYMYRHVSPVVDLFFYMDAKYGISERELEEEQALRVLREKMPLYVEQFVAYLLSKSMGLWAEKIVEPGHEVDVALVDFKSLKAAVEVKWRETLTSSDVEKIEERLSRYKCRKILVVPRGDVLPREPKGIEVFSAENLLELARTRVKKLQQQL</sequence>
<dbReference type="KEGG" id="tpe:Tpen_1130"/>
<dbReference type="PANTHER" id="PTHR34704">
    <property type="entry name" value="ATPASE"/>
    <property type="match status" value="1"/>
</dbReference>
<dbReference type="InterPro" id="IPR027417">
    <property type="entry name" value="P-loop_NTPase"/>
</dbReference>
<dbReference type="PANTHER" id="PTHR34704:SF1">
    <property type="entry name" value="ATPASE"/>
    <property type="match status" value="1"/>
</dbReference>
<dbReference type="STRING" id="368408.Tpen_1130"/>
<dbReference type="AlphaFoldDB" id="A1RZ98"/>
<protein>
    <submittedName>
        <fullName evidence="1">ATPase</fullName>
    </submittedName>
</protein>
<reference evidence="2" key="1">
    <citation type="journal article" date="2008" name="J. Bacteriol.">
        <title>Genome sequence of Thermofilum pendens reveals an exceptional loss of biosynthetic pathways without genome reduction.</title>
        <authorList>
            <person name="Anderson I."/>
            <person name="Rodriguez J."/>
            <person name="Susanti D."/>
            <person name="Porat I."/>
            <person name="Reich C."/>
            <person name="Ulrich L.E."/>
            <person name="Elkins J.G."/>
            <person name="Mavromatis K."/>
            <person name="Lykidis A."/>
            <person name="Kim E."/>
            <person name="Thompson L.S."/>
            <person name="Nolan M."/>
            <person name="Land M."/>
            <person name="Copeland A."/>
            <person name="Lapidus A."/>
            <person name="Lucas S."/>
            <person name="Detter C."/>
            <person name="Zhulin I.B."/>
            <person name="Olsen G.J."/>
            <person name="Whitman W."/>
            <person name="Mukhopadhyay B."/>
            <person name="Bristow J."/>
            <person name="Kyrpides N."/>
        </authorList>
    </citation>
    <scope>NUCLEOTIDE SEQUENCE [LARGE SCALE GENOMIC DNA]</scope>
    <source>
        <strain evidence="2">DSM 2475 / Hrk 5</strain>
    </source>
</reference>